<dbReference type="RefSeq" id="WP_155041003.1">
    <property type="nucleotide sequence ID" value="NZ_JBHGCD010000030.1"/>
</dbReference>
<evidence type="ECO:0000313" key="1">
    <source>
        <dbReference type="EMBL" id="MTH61071.1"/>
    </source>
</evidence>
<sequence>MGDGYTGLSSALHLAQGGYRVGLGAQWWAAQRLEARGHRAVLAKLQSRQLWDWLRSGAACPHPD</sequence>
<comment type="caution">
    <text evidence="1">The sequence shown here is derived from an EMBL/GenBank/DDBJ whole genome shotgun (WGS) entry which is preliminary data.</text>
</comment>
<proteinExistence type="predicted"/>
<evidence type="ECO:0000313" key="2">
    <source>
        <dbReference type="Proteomes" id="UP000449846"/>
    </source>
</evidence>
<protein>
    <submittedName>
        <fullName evidence="1">Uncharacterized protein</fullName>
    </submittedName>
</protein>
<organism evidence="1 2">
    <name type="scientific">Paracoccus litorisediminis</name>
    <dbReference type="NCBI Taxonomy" id="2006130"/>
    <lineage>
        <taxon>Bacteria</taxon>
        <taxon>Pseudomonadati</taxon>
        <taxon>Pseudomonadota</taxon>
        <taxon>Alphaproteobacteria</taxon>
        <taxon>Rhodobacterales</taxon>
        <taxon>Paracoccaceae</taxon>
        <taxon>Paracoccus</taxon>
    </lineage>
</organism>
<dbReference type="Proteomes" id="UP000449846">
    <property type="component" value="Unassembled WGS sequence"/>
</dbReference>
<reference evidence="1 2" key="1">
    <citation type="submission" date="2019-11" db="EMBL/GenBank/DDBJ databases">
        <authorList>
            <person name="Dong K."/>
        </authorList>
    </citation>
    <scope>NUCLEOTIDE SEQUENCE [LARGE SCALE GENOMIC DNA]</scope>
    <source>
        <strain evidence="1 2">NBRC 112902</strain>
    </source>
</reference>
<name>A0A844HU18_9RHOB</name>
<gene>
    <name evidence="1" type="ORF">GL300_17830</name>
</gene>
<dbReference type="AlphaFoldDB" id="A0A844HU18"/>
<accession>A0A844HU18</accession>
<keyword evidence="2" id="KW-1185">Reference proteome</keyword>
<dbReference type="EMBL" id="WMIG01000012">
    <property type="protein sequence ID" value="MTH61071.1"/>
    <property type="molecule type" value="Genomic_DNA"/>
</dbReference>